<evidence type="ECO:0000256" key="1">
    <source>
        <dbReference type="SAM" id="MobiDB-lite"/>
    </source>
</evidence>
<protein>
    <submittedName>
        <fullName evidence="3">Uncharacterized protein</fullName>
    </submittedName>
</protein>
<feature type="chain" id="PRO_5013076998" evidence="2">
    <location>
        <begin position="31"/>
        <end position="179"/>
    </location>
</feature>
<reference evidence="4" key="1">
    <citation type="submission" date="2017-06" db="EMBL/GenBank/DDBJ databases">
        <authorList>
            <person name="Varghese N."/>
            <person name="Submissions S."/>
        </authorList>
    </citation>
    <scope>NUCLEOTIDE SEQUENCE [LARGE SCALE GENOMIC DNA]</scope>
    <source>
        <strain evidence="4">JCM 23211</strain>
    </source>
</reference>
<evidence type="ECO:0000256" key="2">
    <source>
        <dbReference type="SAM" id="SignalP"/>
    </source>
</evidence>
<dbReference type="AlphaFoldDB" id="A0A239LI49"/>
<evidence type="ECO:0000313" key="4">
    <source>
        <dbReference type="Proteomes" id="UP000198327"/>
    </source>
</evidence>
<evidence type="ECO:0000313" key="3">
    <source>
        <dbReference type="EMBL" id="SNT30266.1"/>
    </source>
</evidence>
<sequence length="179" mass="17884">MPDRTARRRPVLALLVGAALLSVTACTARADDAPEPSSVASTSPTPAASASPSPTTTPSTTPPPLIPPSVIASAEVPAPPVYDDPPVEVPTQQPTQAPPQPVPEEPTTPAPSPVDSNGFPLGTTCGAVSCTSPDGVIFVNPDAVPNFGAQPFDLLCGQTLCPPPGLQLTPELPSSGSAG</sequence>
<feature type="compositionally biased region" description="Pro residues" evidence="1">
    <location>
        <begin position="96"/>
        <end position="112"/>
    </location>
</feature>
<proteinExistence type="predicted"/>
<feature type="compositionally biased region" description="Low complexity" evidence="1">
    <location>
        <begin position="35"/>
        <end position="59"/>
    </location>
</feature>
<name>A0A239LI49_9NOCA</name>
<dbReference type="EMBL" id="FZOW01000013">
    <property type="protein sequence ID" value="SNT30266.1"/>
    <property type="molecule type" value="Genomic_DNA"/>
</dbReference>
<dbReference type="RefSeq" id="WP_176444407.1">
    <property type="nucleotide sequence ID" value="NZ_FZOW01000013.1"/>
</dbReference>
<feature type="region of interest" description="Disordered" evidence="1">
    <location>
        <begin position="29"/>
        <end position="123"/>
    </location>
</feature>
<dbReference type="Proteomes" id="UP000198327">
    <property type="component" value="Unassembled WGS sequence"/>
</dbReference>
<feature type="signal peptide" evidence="2">
    <location>
        <begin position="1"/>
        <end position="30"/>
    </location>
</feature>
<accession>A0A239LI49</accession>
<organism evidence="3 4">
    <name type="scientific">Rhodococcoides kyotonense</name>
    <dbReference type="NCBI Taxonomy" id="398843"/>
    <lineage>
        <taxon>Bacteria</taxon>
        <taxon>Bacillati</taxon>
        <taxon>Actinomycetota</taxon>
        <taxon>Actinomycetes</taxon>
        <taxon>Mycobacteriales</taxon>
        <taxon>Nocardiaceae</taxon>
        <taxon>Rhodococcoides</taxon>
    </lineage>
</organism>
<keyword evidence="2" id="KW-0732">Signal</keyword>
<gene>
    <name evidence="3" type="ORF">SAMN05421642_11384</name>
</gene>
<dbReference type="PROSITE" id="PS51257">
    <property type="entry name" value="PROKAR_LIPOPROTEIN"/>
    <property type="match status" value="1"/>
</dbReference>
<keyword evidence="4" id="KW-1185">Reference proteome</keyword>